<comment type="caution">
    <text evidence="2">The sequence shown here is derived from an EMBL/GenBank/DDBJ whole genome shotgun (WGS) entry which is preliminary data.</text>
</comment>
<feature type="transmembrane region" description="Helical" evidence="1">
    <location>
        <begin position="48"/>
        <end position="68"/>
    </location>
</feature>
<organism evidence="2 3">
    <name type="scientific">Martelella alba</name>
    <dbReference type="NCBI Taxonomy" id="2590451"/>
    <lineage>
        <taxon>Bacteria</taxon>
        <taxon>Pseudomonadati</taxon>
        <taxon>Pseudomonadota</taxon>
        <taxon>Alphaproteobacteria</taxon>
        <taxon>Hyphomicrobiales</taxon>
        <taxon>Aurantimonadaceae</taxon>
        <taxon>Martelella</taxon>
    </lineage>
</organism>
<gene>
    <name evidence="2" type="ORF">FJU08_01840</name>
</gene>
<reference evidence="2 3" key="1">
    <citation type="submission" date="2019-06" db="EMBL/GenBank/DDBJ databases">
        <authorList>
            <person name="Li M."/>
        </authorList>
    </citation>
    <scope>NUCLEOTIDE SEQUENCE [LARGE SCALE GENOMIC DNA]</scope>
    <source>
        <strain evidence="2 3">BGMRC2036</strain>
    </source>
</reference>
<dbReference type="EMBL" id="VHLG01000001">
    <property type="protein sequence ID" value="TPW33325.1"/>
    <property type="molecule type" value="Genomic_DNA"/>
</dbReference>
<accession>A0A506UJ24</accession>
<dbReference type="AlphaFoldDB" id="A0A506UJ24"/>
<name>A0A506UJ24_9HYPH</name>
<evidence type="ECO:0000313" key="3">
    <source>
        <dbReference type="Proteomes" id="UP000318801"/>
    </source>
</evidence>
<protein>
    <submittedName>
        <fullName evidence="2">Uncharacterized protein</fullName>
    </submittedName>
</protein>
<dbReference type="OrthoDB" id="7376211at2"/>
<dbReference type="RefSeq" id="WP_141147263.1">
    <property type="nucleotide sequence ID" value="NZ_VHLG01000001.1"/>
</dbReference>
<evidence type="ECO:0000313" key="2">
    <source>
        <dbReference type="EMBL" id="TPW33325.1"/>
    </source>
</evidence>
<proteinExistence type="predicted"/>
<feature type="transmembrane region" description="Helical" evidence="1">
    <location>
        <begin position="20"/>
        <end position="42"/>
    </location>
</feature>
<dbReference type="Proteomes" id="UP000318801">
    <property type="component" value="Unassembled WGS sequence"/>
</dbReference>
<keyword evidence="1" id="KW-1133">Transmembrane helix</keyword>
<keyword evidence="3" id="KW-1185">Reference proteome</keyword>
<keyword evidence="1" id="KW-0472">Membrane</keyword>
<evidence type="ECO:0000256" key="1">
    <source>
        <dbReference type="SAM" id="Phobius"/>
    </source>
</evidence>
<sequence>MSGDANETHHHIHLPSKARLASILAVAVYPLITLLLYGMSMVTAGWTIWQRTLVVTPVMVLLMVYVIIPGVHRLFSRFILRPVRVPVE</sequence>
<keyword evidence="1" id="KW-0812">Transmembrane</keyword>